<reference evidence="1 2" key="1">
    <citation type="submission" date="2021-08" db="EMBL/GenBank/DDBJ databases">
        <title>Draft genome sequence of Spirulina subsalsa with high tolerance to salinity and hype-accumulation of phycocyanin.</title>
        <authorList>
            <person name="Pei H."/>
            <person name="Jiang L."/>
        </authorList>
    </citation>
    <scope>NUCLEOTIDE SEQUENCE [LARGE SCALE GENOMIC DNA]</scope>
    <source>
        <strain evidence="1 2">FACHB-351</strain>
    </source>
</reference>
<evidence type="ECO:0000313" key="1">
    <source>
        <dbReference type="EMBL" id="MCW6038730.1"/>
    </source>
</evidence>
<comment type="caution">
    <text evidence="1">The sequence shown here is derived from an EMBL/GenBank/DDBJ whole genome shotgun (WGS) entry which is preliminary data.</text>
</comment>
<protein>
    <submittedName>
        <fullName evidence="1">Uncharacterized protein</fullName>
    </submittedName>
</protein>
<dbReference type="RefSeq" id="WP_265266652.1">
    <property type="nucleotide sequence ID" value="NZ_JAIHOM010000168.1"/>
</dbReference>
<keyword evidence="2" id="KW-1185">Reference proteome</keyword>
<proteinExistence type="predicted"/>
<evidence type="ECO:0000313" key="2">
    <source>
        <dbReference type="Proteomes" id="UP001526426"/>
    </source>
</evidence>
<accession>A0ABT3LB60</accession>
<dbReference type="Proteomes" id="UP001526426">
    <property type="component" value="Unassembled WGS sequence"/>
</dbReference>
<name>A0ABT3LB60_9CYAN</name>
<gene>
    <name evidence="1" type="ORF">K4A83_21000</name>
</gene>
<dbReference type="EMBL" id="JAIHOM010000168">
    <property type="protein sequence ID" value="MCW6038730.1"/>
    <property type="molecule type" value="Genomic_DNA"/>
</dbReference>
<sequence>MSSKEAEMFLDFNELINYIDDSYSLVHHNVDTGYLLSLITSYYQCYEIEKFNINEISQFTKTLMNHKGEPIVTEDNIKYIGLAIDFARSNNPRKKETYWCEFSQKYIFDNKRTEVHTIAKLAVTCISKDYLKSIDLYDERAYNYYLSNKCSNVLGDLDYGKMDSLEEEVLKYKAINE</sequence>
<organism evidence="1 2">
    <name type="scientific">Spirulina subsalsa FACHB-351</name>
    <dbReference type="NCBI Taxonomy" id="234711"/>
    <lineage>
        <taxon>Bacteria</taxon>
        <taxon>Bacillati</taxon>
        <taxon>Cyanobacteriota</taxon>
        <taxon>Cyanophyceae</taxon>
        <taxon>Spirulinales</taxon>
        <taxon>Spirulinaceae</taxon>
        <taxon>Spirulina</taxon>
    </lineage>
</organism>